<dbReference type="InterPro" id="IPR033121">
    <property type="entry name" value="PEPTIDASE_A1"/>
</dbReference>
<evidence type="ECO:0000313" key="7">
    <source>
        <dbReference type="EMBL" id="GIZ42738.1"/>
    </source>
</evidence>
<keyword evidence="8" id="KW-1185">Reference proteome</keyword>
<comment type="caution">
    <text evidence="7">The sequence shown here is derived from an EMBL/GenBank/DDBJ whole genome shotgun (WGS) entry which is preliminary data.</text>
</comment>
<dbReference type="RefSeq" id="XP_044657225.1">
    <property type="nucleotide sequence ID" value="XM_044801290.1"/>
</dbReference>
<dbReference type="Proteomes" id="UP000825890">
    <property type="component" value="Unassembled WGS sequence"/>
</dbReference>
<keyword evidence="3" id="KW-0064">Aspartyl protease</keyword>
<gene>
    <name evidence="7" type="ORF">CKM354_000599700</name>
</gene>
<dbReference type="Pfam" id="PF00026">
    <property type="entry name" value="Asp"/>
    <property type="match status" value="1"/>
</dbReference>
<sequence length="462" mass="50034">MTIEDIKTVYQQKHNLPSTYQNFAHGNLHPHPHPAAQRNVAQAVSHATAPLQGLRKVQLVRNPRFKPKGLGDLASLCRKYEITPTLPTPFTIIHAVVDGLETASQTLVNALTPGKDDENKTTATTSHPRVVTRMVKKPDSTGKTGHLDAENVQNDSEYLAPVSIGSPAQCLNLNFDTGSSDLWVWSTLLPDNVKTKDAGGMSWQIRYGDGSTANGVVGTDNVSIGGLCVTGQHVELAKNLAQSFEQSEGDGLLGLAFGTINTVKPQPVHTPVENMITQADIPKDSELFTCYLTSTKDSEPDCYTFGYVDNDLVKGRPIYYTPIDSSHGFWNVKSTSVVINGSNIPLAGNTAIMDTGTTLSLIDDSTCKNIYAAVPGSRYDNDQGGFIFPKDAKLPDLSFAIGDQQFSVRKSDLAYAELGGGMVYGGIQSRGNMSFSIYGGTHLKGMYAIFDHGRRQFGFVQR</sequence>
<evidence type="ECO:0000256" key="3">
    <source>
        <dbReference type="ARBA" id="ARBA00022750"/>
    </source>
</evidence>
<name>A0A9P3FCY7_9PEZI</name>
<dbReference type="PANTHER" id="PTHR47966:SF1">
    <property type="entry name" value="ASPARTYL PROTEINASE"/>
    <property type="match status" value="1"/>
</dbReference>
<feature type="active site" evidence="5">
    <location>
        <position position="176"/>
    </location>
</feature>
<dbReference type="InterPro" id="IPR034163">
    <property type="entry name" value="Aspergillopepsin-like_cat_dom"/>
</dbReference>
<dbReference type="InterPro" id="IPR001461">
    <property type="entry name" value="Aspartic_peptidase_A1"/>
</dbReference>
<dbReference type="GO" id="GO:0004190">
    <property type="term" value="F:aspartic-type endopeptidase activity"/>
    <property type="evidence" value="ECO:0007669"/>
    <property type="project" value="UniProtKB-KW"/>
</dbReference>
<dbReference type="PROSITE" id="PS51767">
    <property type="entry name" value="PEPTIDASE_A1"/>
    <property type="match status" value="1"/>
</dbReference>
<dbReference type="PRINTS" id="PR00792">
    <property type="entry name" value="PEPSIN"/>
</dbReference>
<dbReference type="GeneID" id="68291572"/>
<dbReference type="SUPFAM" id="SSF50630">
    <property type="entry name" value="Acid proteases"/>
    <property type="match status" value="1"/>
</dbReference>
<comment type="similarity">
    <text evidence="1">Belongs to the peptidase A1 family.</text>
</comment>
<feature type="domain" description="Peptidase A1" evidence="6">
    <location>
        <begin position="158"/>
        <end position="460"/>
    </location>
</feature>
<evidence type="ECO:0000256" key="5">
    <source>
        <dbReference type="PIRSR" id="PIRSR601461-1"/>
    </source>
</evidence>
<evidence type="ECO:0000256" key="2">
    <source>
        <dbReference type="ARBA" id="ARBA00022670"/>
    </source>
</evidence>
<keyword evidence="4" id="KW-0378">Hydrolase</keyword>
<dbReference type="Gene3D" id="2.40.70.10">
    <property type="entry name" value="Acid Proteases"/>
    <property type="match status" value="2"/>
</dbReference>
<evidence type="ECO:0000256" key="4">
    <source>
        <dbReference type="ARBA" id="ARBA00022801"/>
    </source>
</evidence>
<evidence type="ECO:0000259" key="6">
    <source>
        <dbReference type="PROSITE" id="PS51767"/>
    </source>
</evidence>
<proteinExistence type="inferred from homology"/>
<evidence type="ECO:0000256" key="1">
    <source>
        <dbReference type="ARBA" id="ARBA00007447"/>
    </source>
</evidence>
<accession>A0A9P3FCY7</accession>
<dbReference type="CDD" id="cd06097">
    <property type="entry name" value="Aspergillopepsin_like"/>
    <property type="match status" value="1"/>
</dbReference>
<dbReference type="EMBL" id="BOLY01000003">
    <property type="protein sequence ID" value="GIZ42738.1"/>
    <property type="molecule type" value="Genomic_DNA"/>
</dbReference>
<dbReference type="InterPro" id="IPR021109">
    <property type="entry name" value="Peptidase_aspartic_dom_sf"/>
</dbReference>
<organism evidence="7 8">
    <name type="scientific">Cercospora kikuchii</name>
    <dbReference type="NCBI Taxonomy" id="84275"/>
    <lineage>
        <taxon>Eukaryota</taxon>
        <taxon>Fungi</taxon>
        <taxon>Dikarya</taxon>
        <taxon>Ascomycota</taxon>
        <taxon>Pezizomycotina</taxon>
        <taxon>Dothideomycetes</taxon>
        <taxon>Dothideomycetidae</taxon>
        <taxon>Mycosphaerellales</taxon>
        <taxon>Mycosphaerellaceae</taxon>
        <taxon>Cercospora</taxon>
    </lineage>
</organism>
<dbReference type="OrthoDB" id="2747330at2759"/>
<protein>
    <recommendedName>
        <fullName evidence="6">Peptidase A1 domain-containing protein</fullName>
    </recommendedName>
</protein>
<reference evidence="7 8" key="1">
    <citation type="submission" date="2021-01" db="EMBL/GenBank/DDBJ databases">
        <title>Cercospora kikuchii MAFF 305040 whole genome shotgun sequence.</title>
        <authorList>
            <person name="Kashiwa T."/>
            <person name="Suzuki T."/>
        </authorList>
    </citation>
    <scope>NUCLEOTIDE SEQUENCE [LARGE SCALE GENOMIC DNA]</scope>
    <source>
        <strain evidence="7 8">MAFF 305040</strain>
    </source>
</reference>
<keyword evidence="2" id="KW-0645">Protease</keyword>
<evidence type="ECO:0000313" key="8">
    <source>
        <dbReference type="Proteomes" id="UP000825890"/>
    </source>
</evidence>
<dbReference type="PANTHER" id="PTHR47966">
    <property type="entry name" value="BETA-SITE APP-CLEAVING ENZYME, ISOFORM A-RELATED"/>
    <property type="match status" value="1"/>
</dbReference>
<feature type="active site" evidence="5">
    <location>
        <position position="354"/>
    </location>
</feature>
<dbReference type="AlphaFoldDB" id="A0A9P3FCY7"/>
<dbReference type="GO" id="GO:0006508">
    <property type="term" value="P:proteolysis"/>
    <property type="evidence" value="ECO:0007669"/>
    <property type="project" value="UniProtKB-KW"/>
</dbReference>